<dbReference type="Gene3D" id="1.20.1730.10">
    <property type="entry name" value="Sodium/glucose cotransporter"/>
    <property type="match status" value="1"/>
</dbReference>
<evidence type="ECO:0000256" key="13">
    <source>
        <dbReference type="RuleBase" id="RU362091"/>
    </source>
</evidence>
<feature type="transmembrane region" description="Helical" evidence="14">
    <location>
        <begin position="156"/>
        <end position="176"/>
    </location>
</feature>
<dbReference type="Pfam" id="PF00474">
    <property type="entry name" value="SSF"/>
    <property type="match status" value="1"/>
</dbReference>
<reference evidence="15" key="1">
    <citation type="submission" date="2021-03" db="EMBL/GenBank/DDBJ databases">
        <title>Acanthopleuribacteraceae sp. M133.</title>
        <authorList>
            <person name="Wang G."/>
        </authorList>
    </citation>
    <scope>NUCLEOTIDE SEQUENCE</scope>
    <source>
        <strain evidence="15">M133</strain>
    </source>
</reference>
<evidence type="ECO:0000256" key="6">
    <source>
        <dbReference type="ARBA" id="ARBA00022847"/>
    </source>
</evidence>
<keyword evidence="6" id="KW-0769">Symport</keyword>
<dbReference type="GO" id="GO:0015824">
    <property type="term" value="P:proline transport"/>
    <property type="evidence" value="ECO:0007669"/>
    <property type="project" value="TreeGrafter"/>
</dbReference>
<feature type="transmembrane region" description="Helical" evidence="14">
    <location>
        <begin position="267"/>
        <end position="290"/>
    </location>
</feature>
<evidence type="ECO:0000256" key="9">
    <source>
        <dbReference type="ARBA" id="ARBA00023065"/>
    </source>
</evidence>
<dbReference type="KEGG" id="scor:J3U87_12185"/>
<feature type="transmembrane region" description="Helical" evidence="14">
    <location>
        <begin position="364"/>
        <end position="384"/>
    </location>
</feature>
<keyword evidence="8" id="KW-0915">Sodium</keyword>
<evidence type="ECO:0000256" key="1">
    <source>
        <dbReference type="ARBA" id="ARBA00004651"/>
    </source>
</evidence>
<feature type="transmembrane region" description="Helical" evidence="14">
    <location>
        <begin position="188"/>
        <end position="212"/>
    </location>
</feature>
<keyword evidence="16" id="KW-1185">Reference proteome</keyword>
<evidence type="ECO:0000256" key="12">
    <source>
        <dbReference type="ARBA" id="ARBA00033708"/>
    </source>
</evidence>
<evidence type="ECO:0000256" key="10">
    <source>
        <dbReference type="ARBA" id="ARBA00023136"/>
    </source>
</evidence>
<dbReference type="EMBL" id="CP071793">
    <property type="protein sequence ID" value="QTD53207.1"/>
    <property type="molecule type" value="Genomic_DNA"/>
</dbReference>
<gene>
    <name evidence="15" type="ORF">J3U87_12185</name>
</gene>
<feature type="transmembrane region" description="Helical" evidence="14">
    <location>
        <begin position="119"/>
        <end position="144"/>
    </location>
</feature>
<feature type="transmembrane region" description="Helical" evidence="14">
    <location>
        <begin position="310"/>
        <end position="332"/>
    </location>
</feature>
<feature type="transmembrane region" description="Helical" evidence="14">
    <location>
        <begin position="38"/>
        <end position="58"/>
    </location>
</feature>
<feature type="transmembrane region" description="Helical" evidence="14">
    <location>
        <begin position="70"/>
        <end position="90"/>
    </location>
</feature>
<comment type="subcellular location">
    <subcellularLocation>
        <location evidence="1">Cell membrane</location>
        <topology evidence="1">Multi-pass membrane protein</topology>
    </subcellularLocation>
</comment>
<keyword evidence="5 14" id="KW-0812">Transmembrane</keyword>
<evidence type="ECO:0000256" key="11">
    <source>
        <dbReference type="ARBA" id="ARBA00023201"/>
    </source>
</evidence>
<feature type="transmembrane region" description="Helical" evidence="14">
    <location>
        <begin position="391"/>
        <end position="412"/>
    </location>
</feature>
<dbReference type="GO" id="GO:0005298">
    <property type="term" value="F:proline:sodium symporter activity"/>
    <property type="evidence" value="ECO:0007669"/>
    <property type="project" value="TreeGrafter"/>
</dbReference>
<evidence type="ECO:0000256" key="3">
    <source>
        <dbReference type="ARBA" id="ARBA00022448"/>
    </source>
</evidence>
<evidence type="ECO:0000256" key="4">
    <source>
        <dbReference type="ARBA" id="ARBA00022475"/>
    </source>
</evidence>
<feature type="transmembrane region" description="Helical" evidence="14">
    <location>
        <begin position="448"/>
        <end position="468"/>
    </location>
</feature>
<comment type="similarity">
    <text evidence="2 13">Belongs to the sodium:solute symporter (SSF) (TC 2.A.21) family.</text>
</comment>
<feature type="transmembrane region" description="Helical" evidence="14">
    <location>
        <begin position="233"/>
        <end position="255"/>
    </location>
</feature>
<comment type="catalytic activity">
    <reaction evidence="12">
        <text>L-proline(in) + Na(+)(in) = L-proline(out) + Na(+)(out)</text>
        <dbReference type="Rhea" id="RHEA:28967"/>
        <dbReference type="ChEBI" id="CHEBI:29101"/>
        <dbReference type="ChEBI" id="CHEBI:60039"/>
    </reaction>
</comment>
<feature type="transmembrane region" description="Helical" evidence="14">
    <location>
        <begin position="418"/>
        <end position="436"/>
    </location>
</feature>
<dbReference type="InterPro" id="IPR038377">
    <property type="entry name" value="Na/Glc_symporter_sf"/>
</dbReference>
<evidence type="ECO:0000256" key="5">
    <source>
        <dbReference type="ARBA" id="ARBA00022692"/>
    </source>
</evidence>
<evidence type="ECO:0000313" key="16">
    <source>
        <dbReference type="Proteomes" id="UP000663929"/>
    </source>
</evidence>
<keyword evidence="11" id="KW-0739">Sodium transport</keyword>
<keyword evidence="4" id="KW-1003">Cell membrane</keyword>
<dbReference type="GO" id="GO:0015193">
    <property type="term" value="F:L-proline transmembrane transporter activity"/>
    <property type="evidence" value="ECO:0007669"/>
    <property type="project" value="TreeGrafter"/>
</dbReference>
<keyword evidence="9" id="KW-0406">Ion transport</keyword>
<dbReference type="PANTHER" id="PTHR48086:SF3">
    <property type="entry name" value="SODIUM_PROLINE SYMPORTER"/>
    <property type="match status" value="1"/>
</dbReference>
<proteinExistence type="inferred from homology"/>
<keyword evidence="10 14" id="KW-0472">Membrane</keyword>
<dbReference type="AlphaFoldDB" id="A0A8A4TV20"/>
<dbReference type="InterPro" id="IPR050277">
    <property type="entry name" value="Sodium:Solute_Symporter"/>
</dbReference>
<evidence type="ECO:0000256" key="7">
    <source>
        <dbReference type="ARBA" id="ARBA00022989"/>
    </source>
</evidence>
<evidence type="ECO:0000256" key="8">
    <source>
        <dbReference type="ARBA" id="ARBA00023053"/>
    </source>
</evidence>
<dbReference type="GO" id="GO:0005886">
    <property type="term" value="C:plasma membrane"/>
    <property type="evidence" value="ECO:0007669"/>
    <property type="project" value="UniProtKB-SubCell"/>
</dbReference>
<dbReference type="RefSeq" id="WP_237383307.1">
    <property type="nucleotide sequence ID" value="NZ_CP071793.1"/>
</dbReference>
<evidence type="ECO:0000256" key="2">
    <source>
        <dbReference type="ARBA" id="ARBA00006434"/>
    </source>
</evidence>
<accession>A0A8A4TV20</accession>
<protein>
    <submittedName>
        <fullName evidence="15">Sodium:solute symporter family protein</fullName>
    </submittedName>
</protein>
<evidence type="ECO:0000313" key="15">
    <source>
        <dbReference type="EMBL" id="QTD53207.1"/>
    </source>
</evidence>
<dbReference type="CDD" id="cd10322">
    <property type="entry name" value="SLC5sbd"/>
    <property type="match status" value="1"/>
</dbReference>
<dbReference type="Proteomes" id="UP000663929">
    <property type="component" value="Chromosome"/>
</dbReference>
<evidence type="ECO:0000256" key="14">
    <source>
        <dbReference type="SAM" id="Phobius"/>
    </source>
</evidence>
<organism evidence="15 16">
    <name type="scientific">Sulfidibacter corallicola</name>
    <dbReference type="NCBI Taxonomy" id="2818388"/>
    <lineage>
        <taxon>Bacteria</taxon>
        <taxon>Pseudomonadati</taxon>
        <taxon>Acidobacteriota</taxon>
        <taxon>Holophagae</taxon>
        <taxon>Acanthopleuribacterales</taxon>
        <taxon>Acanthopleuribacteraceae</taxon>
        <taxon>Sulfidibacter</taxon>
    </lineage>
</organism>
<dbReference type="PANTHER" id="PTHR48086">
    <property type="entry name" value="SODIUM/PROLINE SYMPORTER-RELATED"/>
    <property type="match status" value="1"/>
</dbReference>
<sequence length="478" mass="51661">MIIAVLLGYIALVLAVGGLSHRGFKRTGEHFFVAGRSIGPFVLLMSLFGTHMTAFALLGASGEAYREGIGVFALMASSSALVVPAIFFFVGTRLWQLGKRHGYLTQIQYFRDRWQSNGLGLLMFAVLVGLLVPYLLIGVMGAGLTFEQITDGQIPYWAGCLTVCVVVFLYVTYGGMRGTAWVNTFQTLVFMSLGALTTIVIFSKMGGVGAVLEQVSESQPQLLVRGDHISPTLLLTYALIPVSAGMFPHLFTHWLTAEKVENFKFSIVFYPLCILMVWIPSVLLGIAGTVAFPDLQGPAANGVLIKMVELYAPGLLGGLLAAGVFAAIMSSLDSQTLALGNMFTQDIVRHYRLGGDMDPAKQVWWGRIFVCLILATTFGLSLVMPRSIFKLGIWSFTGFAGLFPIVLAALYWKRSTKWGAFAAVLAVLVSWTYFFAGGSKTIGTTDIMAVTAVMALSAVAMVVGSLASRPPDNLDKFF</sequence>
<name>A0A8A4TV20_SULCO</name>
<dbReference type="InterPro" id="IPR001734">
    <property type="entry name" value="Na/solute_symporter"/>
</dbReference>
<keyword evidence="7 14" id="KW-1133">Transmembrane helix</keyword>
<keyword evidence="3" id="KW-0813">Transport</keyword>
<dbReference type="PROSITE" id="PS50283">
    <property type="entry name" value="NA_SOLUT_SYMP_3"/>
    <property type="match status" value="1"/>
</dbReference>